<dbReference type="EMBL" id="AYYN01000030">
    <property type="protein sequence ID" value="KRM76794.1"/>
    <property type="molecule type" value="Genomic_DNA"/>
</dbReference>
<evidence type="ECO:0000313" key="16">
    <source>
        <dbReference type="EMBL" id="KRM76794.1"/>
    </source>
</evidence>
<keyword evidence="10 12" id="KW-0704">Schiff base</keyword>
<dbReference type="InterPro" id="IPR020625">
    <property type="entry name" value="Schiff_base-form_aldolases_AS"/>
</dbReference>
<dbReference type="SMART" id="SM01130">
    <property type="entry name" value="DHDPS"/>
    <property type="match status" value="1"/>
</dbReference>
<dbReference type="CDD" id="cd00950">
    <property type="entry name" value="DHDPS"/>
    <property type="match status" value="1"/>
</dbReference>
<dbReference type="UniPathway" id="UPA00034">
    <property type="reaction ID" value="UER00017"/>
</dbReference>
<dbReference type="PANTHER" id="PTHR12128">
    <property type="entry name" value="DIHYDRODIPICOLINATE SYNTHASE"/>
    <property type="match status" value="1"/>
</dbReference>
<feature type="active site" description="Schiff-base intermediate with substrate" evidence="12 14">
    <location>
        <position position="164"/>
    </location>
</feature>
<dbReference type="InterPro" id="IPR002220">
    <property type="entry name" value="DapA-like"/>
</dbReference>
<dbReference type="PATRIC" id="fig|1423772.3.peg.1450"/>
<evidence type="ECO:0000256" key="11">
    <source>
        <dbReference type="ARBA" id="ARBA00047836"/>
    </source>
</evidence>
<evidence type="ECO:0000256" key="4">
    <source>
        <dbReference type="ARBA" id="ARBA00012086"/>
    </source>
</evidence>
<keyword evidence="8 12" id="KW-0457">Lysine biosynthesis</keyword>
<feature type="active site" description="Proton donor/acceptor" evidence="12 14">
    <location>
        <position position="136"/>
    </location>
</feature>
<dbReference type="PIRSF" id="PIRSF001365">
    <property type="entry name" value="DHDPS"/>
    <property type="match status" value="1"/>
</dbReference>
<dbReference type="PRINTS" id="PR00146">
    <property type="entry name" value="DHPICSNTHASE"/>
</dbReference>
<keyword evidence="7 12" id="KW-0220">Diaminopimelate biosynthesis</keyword>
<evidence type="ECO:0000256" key="1">
    <source>
        <dbReference type="ARBA" id="ARBA00003294"/>
    </source>
</evidence>
<feature type="site" description="Part of a proton relay during catalysis" evidence="12">
    <location>
        <position position="110"/>
    </location>
</feature>
<evidence type="ECO:0000256" key="10">
    <source>
        <dbReference type="ARBA" id="ARBA00023270"/>
    </source>
</evidence>
<comment type="function">
    <text evidence="1 12">Catalyzes the condensation of (S)-aspartate-beta-semialdehyde [(S)-ASA] and pyruvate to 4-hydroxy-tetrahydrodipicolinate (HTPA).</text>
</comment>
<sequence>MLTRSQIITAIVTPFTAEGQIDYPALEKLTEYLLQSGAQGFVVGGTTGETPTLTHQEKLTLYQRFAQIVAGRVPVIAGCGTNATQATLEFINEVAKISGIDYALTVVPYYNKPDQAGIRAHFEYLAKRAELPLIMYNIPSRTGVKLSQEVIVDLAKLDNIAGVKQCGSLAELEYIIDNTRDEDFSVFTGEDAQALAAKKLGAVGVISVAAHIYGEQMTQMYQAFAKADQSRAKKLEQWLLPKMQALFMYPSPAPVKAVLNAQGFAVGGLRLPLLALNATQKQELASRLGLDKNALSKRLSLDLGEIK</sequence>
<proteinExistence type="inferred from homology"/>
<keyword evidence="5 12" id="KW-0963">Cytoplasm</keyword>
<dbReference type="Pfam" id="PF00701">
    <property type="entry name" value="DHDPS"/>
    <property type="match status" value="1"/>
</dbReference>
<dbReference type="EC" id="4.3.3.7" evidence="4 12"/>
<dbReference type="GO" id="GO:0005829">
    <property type="term" value="C:cytosol"/>
    <property type="evidence" value="ECO:0007669"/>
    <property type="project" value="TreeGrafter"/>
</dbReference>
<dbReference type="RefSeq" id="WP_056958406.1">
    <property type="nucleotide sequence ID" value="NZ_AYYN01000030.1"/>
</dbReference>
<evidence type="ECO:0000256" key="2">
    <source>
        <dbReference type="ARBA" id="ARBA00005120"/>
    </source>
</evidence>
<evidence type="ECO:0000256" key="12">
    <source>
        <dbReference type="HAMAP-Rule" id="MF_00418"/>
    </source>
</evidence>
<dbReference type="Gene3D" id="3.20.20.70">
    <property type="entry name" value="Aldolase class I"/>
    <property type="match status" value="1"/>
</dbReference>
<comment type="subcellular location">
    <subcellularLocation>
        <location evidence="12">Cytoplasm</location>
    </subcellularLocation>
</comment>
<feature type="binding site" evidence="12 15">
    <location>
        <position position="206"/>
    </location>
    <ligand>
        <name>pyruvate</name>
        <dbReference type="ChEBI" id="CHEBI:15361"/>
    </ligand>
</feature>
<dbReference type="AlphaFoldDB" id="A0A0R2BCT7"/>
<feature type="binding site" evidence="12 15">
    <location>
        <position position="47"/>
    </location>
    <ligand>
        <name>pyruvate</name>
        <dbReference type="ChEBI" id="CHEBI:15361"/>
    </ligand>
</feature>
<keyword evidence="9 12" id="KW-0456">Lyase</keyword>
<evidence type="ECO:0000256" key="8">
    <source>
        <dbReference type="ARBA" id="ARBA00023154"/>
    </source>
</evidence>
<dbReference type="NCBIfam" id="TIGR00674">
    <property type="entry name" value="dapA"/>
    <property type="match status" value="1"/>
</dbReference>
<dbReference type="HAMAP" id="MF_00418">
    <property type="entry name" value="DapA"/>
    <property type="match status" value="1"/>
</dbReference>
<dbReference type="GO" id="GO:0019877">
    <property type="term" value="P:diaminopimelate biosynthetic process"/>
    <property type="evidence" value="ECO:0007669"/>
    <property type="project" value="UniProtKB-UniRule"/>
</dbReference>
<organism evidence="16 17">
    <name type="scientific">Ligilactobacillus murinus DSM 20452 = NBRC 14221</name>
    <dbReference type="NCBI Taxonomy" id="1423772"/>
    <lineage>
        <taxon>Bacteria</taxon>
        <taxon>Bacillati</taxon>
        <taxon>Bacillota</taxon>
        <taxon>Bacilli</taxon>
        <taxon>Lactobacillales</taxon>
        <taxon>Lactobacillaceae</taxon>
        <taxon>Ligilactobacillus</taxon>
    </lineage>
</organism>
<reference evidence="16 17" key="1">
    <citation type="journal article" date="2015" name="Genome Announc.">
        <title>Expanding the biotechnology potential of lactobacilli through comparative genomics of 213 strains and associated genera.</title>
        <authorList>
            <person name="Sun Z."/>
            <person name="Harris H.M."/>
            <person name="McCann A."/>
            <person name="Guo C."/>
            <person name="Argimon S."/>
            <person name="Zhang W."/>
            <person name="Yang X."/>
            <person name="Jeffery I.B."/>
            <person name="Cooney J.C."/>
            <person name="Kagawa T.F."/>
            <person name="Liu W."/>
            <person name="Song Y."/>
            <person name="Salvetti E."/>
            <person name="Wrobel A."/>
            <person name="Rasinkangas P."/>
            <person name="Parkhill J."/>
            <person name="Rea M.C."/>
            <person name="O'Sullivan O."/>
            <person name="Ritari J."/>
            <person name="Douillard F.P."/>
            <person name="Paul Ross R."/>
            <person name="Yang R."/>
            <person name="Briner A.E."/>
            <person name="Felis G.E."/>
            <person name="de Vos W.M."/>
            <person name="Barrangou R."/>
            <person name="Klaenhammer T.R."/>
            <person name="Caufield P.W."/>
            <person name="Cui Y."/>
            <person name="Zhang H."/>
            <person name="O'Toole P.W."/>
        </authorList>
    </citation>
    <scope>NUCLEOTIDE SEQUENCE [LARGE SCALE GENOMIC DNA]</scope>
    <source>
        <strain evidence="16 17">DSM 20452</strain>
    </source>
</reference>
<dbReference type="InterPro" id="IPR005263">
    <property type="entry name" value="DapA"/>
</dbReference>
<comment type="caution">
    <text evidence="16">The sequence shown here is derived from an EMBL/GenBank/DDBJ whole genome shotgun (WGS) entry which is preliminary data.</text>
</comment>
<evidence type="ECO:0000256" key="13">
    <source>
        <dbReference type="PIRNR" id="PIRNR001365"/>
    </source>
</evidence>
<name>A0A0R2BCT7_9LACO</name>
<dbReference type="PANTHER" id="PTHR12128:SF66">
    <property type="entry name" value="4-HYDROXY-2-OXOGLUTARATE ALDOLASE, MITOCHONDRIAL"/>
    <property type="match status" value="1"/>
</dbReference>
<feature type="site" description="Part of a proton relay during catalysis" evidence="12">
    <location>
        <position position="46"/>
    </location>
</feature>
<protein>
    <recommendedName>
        <fullName evidence="4 12">4-hydroxy-tetrahydrodipicolinate synthase</fullName>
        <shortName evidence="12">HTPA synthase</shortName>
        <ecNumber evidence="4 12">4.3.3.7</ecNumber>
    </recommendedName>
</protein>
<evidence type="ECO:0000256" key="6">
    <source>
        <dbReference type="ARBA" id="ARBA00022605"/>
    </source>
</evidence>
<comment type="caution">
    <text evidence="12">Was originally thought to be a dihydrodipicolinate synthase (DHDPS), catalyzing the condensation of (S)-aspartate-beta-semialdehyde [(S)-ASA] and pyruvate to dihydrodipicolinate (DHDP). However, it was shown in E.coli that the product of the enzymatic reaction is not dihydrodipicolinate but in fact (4S)-4-hydroxy-2,3,4,5-tetrahydro-(2S)-dipicolinic acid (HTPA), and that the consecutive dehydration reaction leading to DHDP is not spontaneous but catalyzed by DapB.</text>
</comment>
<dbReference type="GO" id="GO:0009089">
    <property type="term" value="P:lysine biosynthetic process via diaminopimelate"/>
    <property type="evidence" value="ECO:0007669"/>
    <property type="project" value="UniProtKB-UniRule"/>
</dbReference>
<comment type="subunit">
    <text evidence="12">Homotetramer; dimer of dimers.</text>
</comment>
<evidence type="ECO:0000256" key="9">
    <source>
        <dbReference type="ARBA" id="ARBA00023239"/>
    </source>
</evidence>
<dbReference type="SUPFAM" id="SSF51569">
    <property type="entry name" value="Aldolase"/>
    <property type="match status" value="1"/>
</dbReference>
<evidence type="ECO:0000256" key="5">
    <source>
        <dbReference type="ARBA" id="ARBA00022490"/>
    </source>
</evidence>
<comment type="pathway">
    <text evidence="2 12">Amino-acid biosynthesis; L-lysine biosynthesis via DAP pathway; (S)-tetrahydrodipicolinate from L-aspartate: step 3/4.</text>
</comment>
<evidence type="ECO:0000313" key="17">
    <source>
        <dbReference type="Proteomes" id="UP000051612"/>
    </source>
</evidence>
<dbReference type="Proteomes" id="UP000051612">
    <property type="component" value="Unassembled WGS sequence"/>
</dbReference>
<accession>A0A0R2BCT7</accession>
<keyword evidence="6 12" id="KW-0028">Amino-acid biosynthesis</keyword>
<gene>
    <name evidence="12" type="primary">dapA</name>
    <name evidence="16" type="ORF">FC48_GL001359</name>
</gene>
<evidence type="ECO:0000256" key="7">
    <source>
        <dbReference type="ARBA" id="ARBA00022915"/>
    </source>
</evidence>
<comment type="catalytic activity">
    <reaction evidence="11 12">
        <text>L-aspartate 4-semialdehyde + pyruvate = (2S,4S)-4-hydroxy-2,3,4,5-tetrahydrodipicolinate + H2O + H(+)</text>
        <dbReference type="Rhea" id="RHEA:34171"/>
        <dbReference type="ChEBI" id="CHEBI:15361"/>
        <dbReference type="ChEBI" id="CHEBI:15377"/>
        <dbReference type="ChEBI" id="CHEBI:15378"/>
        <dbReference type="ChEBI" id="CHEBI:67139"/>
        <dbReference type="ChEBI" id="CHEBI:537519"/>
        <dbReference type="EC" id="4.3.3.7"/>
    </reaction>
</comment>
<comment type="similarity">
    <text evidence="3 12 13">Belongs to the DapA family.</text>
</comment>
<dbReference type="GO" id="GO:0008840">
    <property type="term" value="F:4-hydroxy-tetrahydrodipicolinate synthase activity"/>
    <property type="evidence" value="ECO:0007669"/>
    <property type="project" value="UniProtKB-UniRule"/>
</dbReference>
<evidence type="ECO:0000256" key="3">
    <source>
        <dbReference type="ARBA" id="ARBA00007592"/>
    </source>
</evidence>
<evidence type="ECO:0000256" key="14">
    <source>
        <dbReference type="PIRSR" id="PIRSR001365-1"/>
    </source>
</evidence>
<evidence type="ECO:0000256" key="15">
    <source>
        <dbReference type="PIRSR" id="PIRSR001365-2"/>
    </source>
</evidence>
<dbReference type="InterPro" id="IPR013785">
    <property type="entry name" value="Aldolase_TIM"/>
</dbReference>
<dbReference type="PROSITE" id="PS00666">
    <property type="entry name" value="DHDPS_2"/>
    <property type="match status" value="1"/>
</dbReference>